<gene>
    <name evidence="1" type="ORF">GLOIN_2v1781559</name>
</gene>
<dbReference type="AlphaFoldDB" id="A0A2P4PJR8"/>
<reference evidence="1 2" key="2">
    <citation type="journal article" date="2018" name="New Phytol.">
        <title>High intraspecific genome diversity in the model arbuscular mycorrhizal symbiont Rhizophagus irregularis.</title>
        <authorList>
            <person name="Chen E.C.H."/>
            <person name="Morin E."/>
            <person name="Beaudet D."/>
            <person name="Noel J."/>
            <person name="Yildirir G."/>
            <person name="Ndikumana S."/>
            <person name="Charron P."/>
            <person name="St-Onge C."/>
            <person name="Giorgi J."/>
            <person name="Kruger M."/>
            <person name="Marton T."/>
            <person name="Ropars J."/>
            <person name="Grigoriev I.V."/>
            <person name="Hainaut M."/>
            <person name="Henrissat B."/>
            <person name="Roux C."/>
            <person name="Martin F."/>
            <person name="Corradi N."/>
        </authorList>
    </citation>
    <scope>NUCLEOTIDE SEQUENCE [LARGE SCALE GENOMIC DNA]</scope>
    <source>
        <strain evidence="1 2">DAOM 197198</strain>
    </source>
</reference>
<dbReference type="EMBL" id="AUPC02000210">
    <property type="protein sequence ID" value="POG65597.1"/>
    <property type="molecule type" value="Genomic_DNA"/>
</dbReference>
<keyword evidence="2" id="KW-1185">Reference proteome</keyword>
<dbReference type="Proteomes" id="UP000018888">
    <property type="component" value="Unassembled WGS sequence"/>
</dbReference>
<evidence type="ECO:0000313" key="2">
    <source>
        <dbReference type="Proteomes" id="UP000018888"/>
    </source>
</evidence>
<protein>
    <submittedName>
        <fullName evidence="1">Uncharacterized protein</fullName>
    </submittedName>
</protein>
<sequence>MDLCRRKVLSLTPELELKHIRFTIQLEEDNGESSSRNQVIQQNVIKITSIFNELEQYQHNESYNKFYFTRHHKKEQLSHEKLEQLVKSLELSIEQPWASDDKWMDFIIQVLKILKKFFDPDKYMSHETHQMRKNALKKVTPAVLRTLYFDLTGDASAINNEISKEIEERLHIMIQLEDPSILRSNNGFKGKKFDVFWDEIGAYFNENTPAVDD</sequence>
<organism evidence="1 2">
    <name type="scientific">Rhizophagus irregularis (strain DAOM 181602 / DAOM 197198 / MUCL 43194)</name>
    <name type="common">Arbuscular mycorrhizal fungus</name>
    <name type="synonym">Glomus intraradices</name>
    <dbReference type="NCBI Taxonomy" id="747089"/>
    <lineage>
        <taxon>Eukaryota</taxon>
        <taxon>Fungi</taxon>
        <taxon>Fungi incertae sedis</taxon>
        <taxon>Mucoromycota</taxon>
        <taxon>Glomeromycotina</taxon>
        <taxon>Glomeromycetes</taxon>
        <taxon>Glomerales</taxon>
        <taxon>Glomeraceae</taxon>
        <taxon>Rhizophagus</taxon>
    </lineage>
</organism>
<reference evidence="1 2" key="1">
    <citation type="journal article" date="2013" name="Proc. Natl. Acad. Sci. U.S.A.">
        <title>Genome of an arbuscular mycorrhizal fungus provides insight into the oldest plant symbiosis.</title>
        <authorList>
            <person name="Tisserant E."/>
            <person name="Malbreil M."/>
            <person name="Kuo A."/>
            <person name="Kohler A."/>
            <person name="Symeonidi A."/>
            <person name="Balestrini R."/>
            <person name="Charron P."/>
            <person name="Duensing N."/>
            <person name="Frei Dit Frey N."/>
            <person name="Gianinazzi-Pearson V."/>
            <person name="Gilbert L.B."/>
            <person name="Handa Y."/>
            <person name="Herr J.R."/>
            <person name="Hijri M."/>
            <person name="Koul R."/>
            <person name="Kawaguchi M."/>
            <person name="Krajinski F."/>
            <person name="Lammers P.J."/>
            <person name="Masclaux F.G."/>
            <person name="Murat C."/>
            <person name="Morin E."/>
            <person name="Ndikumana S."/>
            <person name="Pagni M."/>
            <person name="Petitpierre D."/>
            <person name="Requena N."/>
            <person name="Rosikiewicz P."/>
            <person name="Riley R."/>
            <person name="Saito K."/>
            <person name="San Clemente H."/>
            <person name="Shapiro H."/>
            <person name="van Tuinen D."/>
            <person name="Becard G."/>
            <person name="Bonfante P."/>
            <person name="Paszkowski U."/>
            <person name="Shachar-Hill Y.Y."/>
            <person name="Tuskan G.A."/>
            <person name="Young P.W."/>
            <person name="Sanders I.R."/>
            <person name="Henrissat B."/>
            <person name="Rensing S.A."/>
            <person name="Grigoriev I.V."/>
            <person name="Corradi N."/>
            <person name="Roux C."/>
            <person name="Martin F."/>
        </authorList>
    </citation>
    <scope>NUCLEOTIDE SEQUENCE [LARGE SCALE GENOMIC DNA]</scope>
    <source>
        <strain evidence="1 2">DAOM 197198</strain>
    </source>
</reference>
<evidence type="ECO:0000313" key="1">
    <source>
        <dbReference type="EMBL" id="POG65597.1"/>
    </source>
</evidence>
<accession>A0A2P4PJR8</accession>
<proteinExistence type="predicted"/>
<comment type="caution">
    <text evidence="1">The sequence shown here is derived from an EMBL/GenBank/DDBJ whole genome shotgun (WGS) entry which is preliminary data.</text>
</comment>
<dbReference type="VEuPathDB" id="FungiDB:RhiirFUN_003119"/>
<name>A0A2P4PJR8_RHIID</name>